<protein>
    <submittedName>
        <fullName evidence="1">Uncharacterized protein</fullName>
    </submittedName>
</protein>
<name>S4P0F5_9NEOP</name>
<reference evidence="1" key="1">
    <citation type="journal article" date="2013" name="BMC Genomics">
        <title>Unscrambling butterfly oogenesis.</title>
        <authorList>
            <person name="Carter J.M."/>
            <person name="Baker S.C."/>
            <person name="Pink R."/>
            <person name="Carter D.R."/>
            <person name="Collins A."/>
            <person name="Tomlin J."/>
            <person name="Gibbs M."/>
            <person name="Breuker C.J."/>
        </authorList>
    </citation>
    <scope>NUCLEOTIDE SEQUENCE</scope>
    <source>
        <tissue evidence="1">Ovary</tissue>
    </source>
</reference>
<proteinExistence type="predicted"/>
<sequence length="68" mass="8102">FCAHSLSLDLLFVVLWRSSKLSKCQRFAWKIILFNVINNLLLYKCLWHSIKRSKIGIKYLMENRTGKD</sequence>
<reference evidence="1" key="2">
    <citation type="submission" date="2013-05" db="EMBL/GenBank/DDBJ databases">
        <authorList>
            <person name="Carter J.-M."/>
            <person name="Baker S.C."/>
            <person name="Pink R."/>
            <person name="Carter D.R.F."/>
            <person name="Collins A."/>
            <person name="Tomlin J."/>
            <person name="Gibbs M."/>
            <person name="Breuker C.J."/>
        </authorList>
    </citation>
    <scope>NUCLEOTIDE SEQUENCE</scope>
    <source>
        <tissue evidence="1">Ovary</tissue>
    </source>
</reference>
<dbReference type="AlphaFoldDB" id="S4P0F5"/>
<feature type="non-terminal residue" evidence="1">
    <location>
        <position position="68"/>
    </location>
</feature>
<feature type="non-terminal residue" evidence="1">
    <location>
        <position position="1"/>
    </location>
</feature>
<accession>S4P0F5</accession>
<dbReference type="EMBL" id="GAIX01009351">
    <property type="protein sequence ID" value="JAA83209.1"/>
    <property type="molecule type" value="Transcribed_RNA"/>
</dbReference>
<organism evidence="1">
    <name type="scientific">Pararge aegeria</name>
    <name type="common">speckled wood butterfly</name>
    <dbReference type="NCBI Taxonomy" id="116150"/>
    <lineage>
        <taxon>Eukaryota</taxon>
        <taxon>Metazoa</taxon>
        <taxon>Ecdysozoa</taxon>
        <taxon>Arthropoda</taxon>
        <taxon>Hexapoda</taxon>
        <taxon>Insecta</taxon>
        <taxon>Pterygota</taxon>
        <taxon>Neoptera</taxon>
        <taxon>Endopterygota</taxon>
        <taxon>Lepidoptera</taxon>
        <taxon>Glossata</taxon>
        <taxon>Ditrysia</taxon>
        <taxon>Papilionoidea</taxon>
        <taxon>Nymphalidae</taxon>
        <taxon>Satyrinae</taxon>
        <taxon>Satyrini</taxon>
        <taxon>Parargina</taxon>
        <taxon>Pararge</taxon>
    </lineage>
</organism>
<evidence type="ECO:0000313" key="1">
    <source>
        <dbReference type="EMBL" id="JAA83209.1"/>
    </source>
</evidence>